<accession>A0ABS9H589</accession>
<dbReference type="Gene3D" id="3.40.50.720">
    <property type="entry name" value="NAD(P)-binding Rossmann-like Domain"/>
    <property type="match status" value="1"/>
</dbReference>
<dbReference type="PANTHER" id="PTHR44196:SF2">
    <property type="entry name" value="SHORT-CHAIN DEHYDROGENASE-RELATED"/>
    <property type="match status" value="1"/>
</dbReference>
<organism evidence="4 5">
    <name type="scientific">Pseudalkalibacillus berkeleyi</name>
    <dbReference type="NCBI Taxonomy" id="1069813"/>
    <lineage>
        <taxon>Bacteria</taxon>
        <taxon>Bacillati</taxon>
        <taxon>Bacillota</taxon>
        <taxon>Bacilli</taxon>
        <taxon>Bacillales</taxon>
        <taxon>Fictibacillaceae</taxon>
        <taxon>Pseudalkalibacillus</taxon>
    </lineage>
</organism>
<sequence length="257" mass="28341">MKAVMITGASGGIGLKLAHHFAKDGHHLVLVARSKQKLENLAKELEGKYAIKTVVILADLGESTAVEHVMDEIEKRKIQIEMLVNNAGFGLYGEFHTIDWAQEQEMMMVNMMALTELTKRVVPTMINQKSGKILNVASTAAFQPGPLMATYYATKAYVLSFSEALENELKGTGVSVSILCPGPTETGFQQRARMEDSKLLDGGVMSADQVADIAYKAFMDGKTLIIPGTQNKLLSFMIRFMPRKLVTTTVRKVQERK</sequence>
<evidence type="ECO:0000313" key="4">
    <source>
        <dbReference type="EMBL" id="MCF6138997.1"/>
    </source>
</evidence>
<comment type="caution">
    <text evidence="4">The sequence shown here is derived from an EMBL/GenBank/DDBJ whole genome shotgun (WGS) entry which is preliminary data.</text>
</comment>
<dbReference type="EMBL" id="JAKIJS010000001">
    <property type="protein sequence ID" value="MCF6138997.1"/>
    <property type="molecule type" value="Genomic_DNA"/>
</dbReference>
<comment type="similarity">
    <text evidence="1 3">Belongs to the short-chain dehydrogenases/reductases (SDR) family.</text>
</comment>
<dbReference type="InterPro" id="IPR036291">
    <property type="entry name" value="NAD(P)-bd_dom_sf"/>
</dbReference>
<dbReference type="PRINTS" id="PR00080">
    <property type="entry name" value="SDRFAMILY"/>
</dbReference>
<dbReference type="Proteomes" id="UP001649381">
    <property type="component" value="Unassembled WGS sequence"/>
</dbReference>
<dbReference type="PANTHER" id="PTHR44196">
    <property type="entry name" value="DEHYDROGENASE/REDUCTASE SDR FAMILY MEMBER 7B"/>
    <property type="match status" value="1"/>
</dbReference>
<dbReference type="RefSeq" id="WP_236337623.1">
    <property type="nucleotide sequence ID" value="NZ_JAKIJS010000001.1"/>
</dbReference>
<protein>
    <submittedName>
        <fullName evidence="4">SDR family oxidoreductase</fullName>
    </submittedName>
</protein>
<gene>
    <name evidence="4" type="ORF">L2716_14755</name>
</gene>
<dbReference type="SUPFAM" id="SSF51735">
    <property type="entry name" value="NAD(P)-binding Rossmann-fold domains"/>
    <property type="match status" value="1"/>
</dbReference>
<reference evidence="4 5" key="1">
    <citation type="submission" date="2022-01" db="EMBL/GenBank/DDBJ databases">
        <title>Alkalihalobacillus sp. EGI L200015, a novel bacterium isolated from a salt lake sediment.</title>
        <authorList>
            <person name="Gao L."/>
            <person name="Fang B.-Z."/>
            <person name="Li W.-J."/>
        </authorList>
    </citation>
    <scope>NUCLEOTIDE SEQUENCE [LARGE SCALE GENOMIC DNA]</scope>
    <source>
        <strain evidence="4 5">KCTC 12718</strain>
    </source>
</reference>
<proteinExistence type="inferred from homology"/>
<dbReference type="InterPro" id="IPR002347">
    <property type="entry name" value="SDR_fam"/>
</dbReference>
<keyword evidence="2" id="KW-0560">Oxidoreductase</keyword>
<dbReference type="PRINTS" id="PR00081">
    <property type="entry name" value="GDHRDH"/>
</dbReference>
<dbReference type="PIRSF" id="PIRSF000126">
    <property type="entry name" value="11-beta-HSD1"/>
    <property type="match status" value="1"/>
</dbReference>
<evidence type="ECO:0000256" key="1">
    <source>
        <dbReference type="ARBA" id="ARBA00006484"/>
    </source>
</evidence>
<evidence type="ECO:0000256" key="2">
    <source>
        <dbReference type="ARBA" id="ARBA00023002"/>
    </source>
</evidence>
<name>A0ABS9H589_9BACL</name>
<evidence type="ECO:0000256" key="3">
    <source>
        <dbReference type="RuleBase" id="RU000363"/>
    </source>
</evidence>
<keyword evidence="5" id="KW-1185">Reference proteome</keyword>
<evidence type="ECO:0000313" key="5">
    <source>
        <dbReference type="Proteomes" id="UP001649381"/>
    </source>
</evidence>
<dbReference type="Pfam" id="PF00106">
    <property type="entry name" value="adh_short"/>
    <property type="match status" value="1"/>
</dbReference>